<feature type="non-terminal residue" evidence="2">
    <location>
        <position position="1"/>
    </location>
</feature>
<gene>
    <name evidence="2" type="ORF">VP01_5276g2</name>
</gene>
<protein>
    <submittedName>
        <fullName evidence="2">Uncharacterized protein</fullName>
    </submittedName>
</protein>
<evidence type="ECO:0000256" key="1">
    <source>
        <dbReference type="SAM" id="Phobius"/>
    </source>
</evidence>
<evidence type="ECO:0000313" key="3">
    <source>
        <dbReference type="Proteomes" id="UP000037035"/>
    </source>
</evidence>
<dbReference type="Proteomes" id="UP000037035">
    <property type="component" value="Unassembled WGS sequence"/>
</dbReference>
<keyword evidence="1" id="KW-1133">Transmembrane helix</keyword>
<evidence type="ECO:0000313" key="2">
    <source>
        <dbReference type="EMBL" id="KNZ48988.1"/>
    </source>
</evidence>
<reference evidence="2 3" key="1">
    <citation type="submission" date="2015-08" db="EMBL/GenBank/DDBJ databases">
        <title>Next Generation Sequencing and Analysis of the Genome of Puccinia sorghi L Schw, the Causal Agent of Maize Common Rust.</title>
        <authorList>
            <person name="Rochi L."/>
            <person name="Burguener G."/>
            <person name="Darino M."/>
            <person name="Turjanski A."/>
            <person name="Kreff E."/>
            <person name="Dieguez M.J."/>
            <person name="Sacco F."/>
        </authorList>
    </citation>
    <scope>NUCLEOTIDE SEQUENCE [LARGE SCALE GENOMIC DNA]</scope>
    <source>
        <strain evidence="2 3">RO10H11247</strain>
    </source>
</reference>
<feature type="transmembrane region" description="Helical" evidence="1">
    <location>
        <begin position="80"/>
        <end position="106"/>
    </location>
</feature>
<keyword evidence="3" id="KW-1185">Reference proteome</keyword>
<sequence length="249" mass="28330">WETPGESQRGLQDHNKNRNFNIFWTNQPFFFISNGIFYGKHKPFSQIVLTSAFTQHHILYSLHEQLGHRGIDETCWNYTIWLSLSLSLTFLLMLNGGFWMIFFTAIQILTQSIIFFDEDARTTGWVLKCDLSEIGSFLFAFEGKCWAWVGFLMVASGLQSQQEVKTQGKWSEPKLKIGLAQGSRVTILRTSSGVGVLEARMKGLARWCANTRKISEETLNLAFWGGTLGSISLVMMDIKVSELSYNMLG</sequence>
<keyword evidence="1" id="KW-0812">Transmembrane</keyword>
<accession>A0A0L6UKE3</accession>
<keyword evidence="1" id="KW-0472">Membrane</keyword>
<proteinExistence type="predicted"/>
<comment type="caution">
    <text evidence="2">The sequence shown here is derived from an EMBL/GenBank/DDBJ whole genome shotgun (WGS) entry which is preliminary data.</text>
</comment>
<dbReference type="VEuPathDB" id="FungiDB:VP01_5276g2"/>
<name>A0A0L6UKE3_9BASI</name>
<dbReference type="EMBL" id="LAVV01010471">
    <property type="protein sequence ID" value="KNZ48988.1"/>
    <property type="molecule type" value="Genomic_DNA"/>
</dbReference>
<organism evidence="2 3">
    <name type="scientific">Puccinia sorghi</name>
    <dbReference type="NCBI Taxonomy" id="27349"/>
    <lineage>
        <taxon>Eukaryota</taxon>
        <taxon>Fungi</taxon>
        <taxon>Dikarya</taxon>
        <taxon>Basidiomycota</taxon>
        <taxon>Pucciniomycotina</taxon>
        <taxon>Pucciniomycetes</taxon>
        <taxon>Pucciniales</taxon>
        <taxon>Pucciniaceae</taxon>
        <taxon>Puccinia</taxon>
    </lineage>
</organism>
<dbReference type="AlphaFoldDB" id="A0A0L6UKE3"/>